<dbReference type="InterPro" id="IPR025420">
    <property type="entry name" value="DUF4143"/>
</dbReference>
<dbReference type="PANTHER" id="PTHR33295">
    <property type="entry name" value="ATPASE"/>
    <property type="match status" value="1"/>
</dbReference>
<evidence type="ECO:0000313" key="3">
    <source>
        <dbReference type="EMBL" id="OGJ07075.1"/>
    </source>
</evidence>
<sequence>MSKKPNKYLEALGIHNLRQTLLAYNPWWRTKSFSIIGIPEFKRDAFAQAMRHTEANHGLALLINGPRRVGKTTIINQVICCLIEDKKVPANRILFFSLDDPIIQQLPQKDQGTLFEALLAQWAQVAGTALRTSPNVLYCFLDEVQRLPRWELYIKRYIDLRYPIRFIISGSASHTIFRKSLESLLGRLVDISLPPFTFREFVRFHYPDHSDFLTKLSEDILDIGDSSSAVKFNRGLSEYINPNDVQQWNQYADGYAQKGGFPQLWTMGTAAERSAFIDQQFVERVTLEDLRLVKEIRRPEIFHQFLRYAFARTGQEYNLEELASLIHTTRVTLTEALPLLLQTELIRKVERFTGKPVRLRSTHAKLYAADLVLMQGITKIITSLEGEERGRIAETLAHNVIRQFPGVSDVSYYREPSGKQEVDFVVRVGSQMIPIEIAYQNQLDSKHRVTIRAFLEAHGKPNGFGVLVTKEDWKIEQPILEMPLSLFLLMA</sequence>
<evidence type="ECO:0000313" key="4">
    <source>
        <dbReference type="Proteomes" id="UP000178138"/>
    </source>
</evidence>
<dbReference type="InterPro" id="IPR041682">
    <property type="entry name" value="AAA_14"/>
</dbReference>
<feature type="domain" description="DUF4143" evidence="2">
    <location>
        <begin position="288"/>
        <end position="439"/>
    </location>
</feature>
<dbReference type="Pfam" id="PF13173">
    <property type="entry name" value="AAA_14"/>
    <property type="match status" value="1"/>
</dbReference>
<name>A0A1F6YL26_9BACT</name>
<comment type="caution">
    <text evidence="3">The sequence shown here is derived from an EMBL/GenBank/DDBJ whole genome shotgun (WGS) entry which is preliminary data.</text>
</comment>
<gene>
    <name evidence="3" type="ORF">A2225_01720</name>
</gene>
<dbReference type="EMBL" id="MFVZ01000019">
    <property type="protein sequence ID" value="OGJ07075.1"/>
    <property type="molecule type" value="Genomic_DNA"/>
</dbReference>
<dbReference type="InterPro" id="IPR027417">
    <property type="entry name" value="P-loop_NTPase"/>
</dbReference>
<protein>
    <recommendedName>
        <fullName evidence="5">AAA+ ATPase domain-containing protein</fullName>
    </recommendedName>
</protein>
<evidence type="ECO:0000259" key="1">
    <source>
        <dbReference type="Pfam" id="PF13173"/>
    </source>
</evidence>
<reference evidence="3 4" key="1">
    <citation type="journal article" date="2016" name="Nat. Commun.">
        <title>Thousands of microbial genomes shed light on interconnected biogeochemical processes in an aquifer system.</title>
        <authorList>
            <person name="Anantharaman K."/>
            <person name="Brown C.T."/>
            <person name="Hug L.A."/>
            <person name="Sharon I."/>
            <person name="Castelle C.J."/>
            <person name="Probst A.J."/>
            <person name="Thomas B.C."/>
            <person name="Singh A."/>
            <person name="Wilkins M.J."/>
            <person name="Karaoz U."/>
            <person name="Brodie E.L."/>
            <person name="Williams K.H."/>
            <person name="Hubbard S.S."/>
            <person name="Banfield J.F."/>
        </authorList>
    </citation>
    <scope>NUCLEOTIDE SEQUENCE [LARGE SCALE GENOMIC DNA]</scope>
</reference>
<dbReference type="Pfam" id="PF13635">
    <property type="entry name" value="DUF4143"/>
    <property type="match status" value="1"/>
</dbReference>
<accession>A0A1F6YL26</accession>
<dbReference type="Proteomes" id="UP000178138">
    <property type="component" value="Unassembled WGS sequence"/>
</dbReference>
<proteinExistence type="predicted"/>
<dbReference type="SUPFAM" id="SSF52540">
    <property type="entry name" value="P-loop containing nucleoside triphosphate hydrolases"/>
    <property type="match status" value="1"/>
</dbReference>
<dbReference type="AlphaFoldDB" id="A0A1F6YL26"/>
<dbReference type="PANTHER" id="PTHR33295:SF8">
    <property type="entry name" value="AAA+ ATPASE DOMAIN-CONTAINING PROTEIN"/>
    <property type="match status" value="1"/>
</dbReference>
<feature type="domain" description="AAA" evidence="1">
    <location>
        <begin position="60"/>
        <end position="201"/>
    </location>
</feature>
<evidence type="ECO:0008006" key="5">
    <source>
        <dbReference type="Google" id="ProtNLM"/>
    </source>
</evidence>
<evidence type="ECO:0000259" key="2">
    <source>
        <dbReference type="Pfam" id="PF13635"/>
    </source>
</evidence>
<organism evidence="3 4">
    <name type="scientific">Candidatus Nomurabacteria bacterium RIFOXYA2_FULL_42_12</name>
    <dbReference type="NCBI Taxonomy" id="1801801"/>
    <lineage>
        <taxon>Bacteria</taxon>
        <taxon>Candidatus Nomuraibacteriota</taxon>
    </lineage>
</organism>